<dbReference type="SUPFAM" id="SSF53335">
    <property type="entry name" value="S-adenosyl-L-methionine-dependent methyltransferases"/>
    <property type="match status" value="1"/>
</dbReference>
<keyword evidence="4 7" id="KW-0489">Methyltransferase</keyword>
<keyword evidence="3 7" id="KW-0963">Cytoplasm</keyword>
<dbReference type="Proteomes" id="UP001274321">
    <property type="component" value="Unassembled WGS sequence"/>
</dbReference>
<proteinExistence type="inferred from homology"/>
<comment type="caution">
    <text evidence="8">The sequence shown here is derived from an EMBL/GenBank/DDBJ whole genome shotgun (WGS) entry which is preliminary data.</text>
</comment>
<dbReference type="PROSITE" id="PS01279">
    <property type="entry name" value="PCMT"/>
    <property type="match status" value="1"/>
</dbReference>
<feature type="active site" evidence="7">
    <location>
        <position position="69"/>
    </location>
</feature>
<comment type="similarity">
    <text evidence="2 7">Belongs to the methyltransferase superfamily. L-isoaspartyl/D-aspartyl protein methyltransferase family.</text>
</comment>
<dbReference type="GO" id="GO:0004719">
    <property type="term" value="F:protein-L-isoaspartate (D-aspartate) O-methyltransferase activity"/>
    <property type="evidence" value="ECO:0007669"/>
    <property type="project" value="UniProtKB-EC"/>
</dbReference>
<name>A0ABU4RRW9_9HYPH</name>
<dbReference type="Gene3D" id="3.40.50.150">
    <property type="entry name" value="Vaccinia Virus protein VP39"/>
    <property type="match status" value="1"/>
</dbReference>
<dbReference type="HAMAP" id="MF_00090">
    <property type="entry name" value="PIMT"/>
    <property type="match status" value="1"/>
</dbReference>
<reference evidence="8 9" key="1">
    <citation type="submission" date="2023-11" db="EMBL/GenBank/DDBJ databases">
        <authorList>
            <person name="Bao R."/>
        </authorList>
    </citation>
    <scope>NUCLEOTIDE SEQUENCE [LARGE SCALE GENOMIC DNA]</scope>
    <source>
        <strain evidence="8 9">PJ23</strain>
    </source>
</reference>
<dbReference type="NCBIfam" id="NF001453">
    <property type="entry name" value="PRK00312.1"/>
    <property type="match status" value="1"/>
</dbReference>
<evidence type="ECO:0000256" key="6">
    <source>
        <dbReference type="ARBA" id="ARBA00022691"/>
    </source>
</evidence>
<dbReference type="InterPro" id="IPR029063">
    <property type="entry name" value="SAM-dependent_MTases_sf"/>
</dbReference>
<comment type="function">
    <text evidence="7">Catalyzes the methyl esterification of L-isoaspartyl residues in peptides and proteins that result from spontaneous decomposition of normal L-aspartyl and L-asparaginyl residues. It plays a role in the repair and/or degradation of damaged proteins.</text>
</comment>
<dbReference type="EMBL" id="JAXAFJ010000014">
    <property type="protein sequence ID" value="MDX6807605.1"/>
    <property type="molecule type" value="Genomic_DNA"/>
</dbReference>
<comment type="subcellular location">
    <subcellularLocation>
        <location evidence="1 7">Cytoplasm</location>
    </subcellularLocation>
</comment>
<accession>A0ABU4RRW9</accession>
<keyword evidence="6 7" id="KW-0949">S-adenosyl-L-methionine</keyword>
<keyword evidence="9" id="KW-1185">Reference proteome</keyword>
<evidence type="ECO:0000256" key="3">
    <source>
        <dbReference type="ARBA" id="ARBA00022490"/>
    </source>
</evidence>
<organism evidence="8 9">
    <name type="scientific">Terrihabitans rhizophilus</name>
    <dbReference type="NCBI Taxonomy" id="3092662"/>
    <lineage>
        <taxon>Bacteria</taxon>
        <taxon>Pseudomonadati</taxon>
        <taxon>Pseudomonadota</taxon>
        <taxon>Alphaproteobacteria</taxon>
        <taxon>Hyphomicrobiales</taxon>
        <taxon>Terrihabitans</taxon>
    </lineage>
</organism>
<gene>
    <name evidence="7" type="primary">pcm</name>
    <name evidence="8" type="ORF">SCD90_16200</name>
</gene>
<evidence type="ECO:0000313" key="9">
    <source>
        <dbReference type="Proteomes" id="UP001274321"/>
    </source>
</evidence>
<keyword evidence="5 7" id="KW-0808">Transferase</keyword>
<dbReference type="PANTHER" id="PTHR11579:SF0">
    <property type="entry name" value="PROTEIN-L-ISOASPARTATE(D-ASPARTATE) O-METHYLTRANSFERASE"/>
    <property type="match status" value="1"/>
</dbReference>
<dbReference type="PANTHER" id="PTHR11579">
    <property type="entry name" value="PROTEIN-L-ISOASPARTATE O-METHYLTRANSFERASE"/>
    <property type="match status" value="1"/>
</dbReference>
<evidence type="ECO:0000256" key="2">
    <source>
        <dbReference type="ARBA" id="ARBA00005369"/>
    </source>
</evidence>
<protein>
    <recommendedName>
        <fullName evidence="7">Protein-L-isoaspartate O-methyltransferase</fullName>
        <ecNumber evidence="7">2.1.1.77</ecNumber>
    </recommendedName>
    <alternativeName>
        <fullName evidence="7">L-isoaspartyl protein carboxyl methyltransferase</fullName>
    </alternativeName>
    <alternativeName>
        <fullName evidence="7">Protein L-isoaspartyl methyltransferase</fullName>
    </alternativeName>
    <alternativeName>
        <fullName evidence="7">Protein-beta-aspartate methyltransferase</fullName>
        <shortName evidence="7">PIMT</shortName>
    </alternativeName>
</protein>
<dbReference type="CDD" id="cd02440">
    <property type="entry name" value="AdoMet_MTases"/>
    <property type="match status" value="1"/>
</dbReference>
<dbReference type="NCBIfam" id="TIGR00080">
    <property type="entry name" value="pimt"/>
    <property type="match status" value="1"/>
</dbReference>
<dbReference type="GO" id="GO:0032259">
    <property type="term" value="P:methylation"/>
    <property type="evidence" value="ECO:0007669"/>
    <property type="project" value="UniProtKB-KW"/>
</dbReference>
<evidence type="ECO:0000256" key="7">
    <source>
        <dbReference type="HAMAP-Rule" id="MF_00090"/>
    </source>
</evidence>
<dbReference type="EC" id="2.1.1.77" evidence="7"/>
<dbReference type="InterPro" id="IPR000682">
    <property type="entry name" value="PCMT"/>
</dbReference>
<dbReference type="RefSeq" id="WP_319845750.1">
    <property type="nucleotide sequence ID" value="NZ_JAXAFJ010000014.1"/>
</dbReference>
<dbReference type="Pfam" id="PF01135">
    <property type="entry name" value="PCMT"/>
    <property type="match status" value="1"/>
</dbReference>
<evidence type="ECO:0000256" key="4">
    <source>
        <dbReference type="ARBA" id="ARBA00022603"/>
    </source>
</evidence>
<evidence type="ECO:0000256" key="1">
    <source>
        <dbReference type="ARBA" id="ARBA00004496"/>
    </source>
</evidence>
<evidence type="ECO:0000313" key="8">
    <source>
        <dbReference type="EMBL" id="MDX6807605.1"/>
    </source>
</evidence>
<comment type="catalytic activity">
    <reaction evidence="7">
        <text>[protein]-L-isoaspartate + S-adenosyl-L-methionine = [protein]-L-isoaspartate alpha-methyl ester + S-adenosyl-L-homocysteine</text>
        <dbReference type="Rhea" id="RHEA:12705"/>
        <dbReference type="Rhea" id="RHEA-COMP:12143"/>
        <dbReference type="Rhea" id="RHEA-COMP:12144"/>
        <dbReference type="ChEBI" id="CHEBI:57856"/>
        <dbReference type="ChEBI" id="CHEBI:59789"/>
        <dbReference type="ChEBI" id="CHEBI:90596"/>
        <dbReference type="ChEBI" id="CHEBI:90598"/>
        <dbReference type="EC" id="2.1.1.77"/>
    </reaction>
</comment>
<sequence>MSDGAPVADDDEQRHRAELVLRMRQSGINDARVVRAMEMVPRRLFVPPHLADQAYADRALPVACGQTISQPYVVAYMTQHLQVGDRHKVLEIGTGTGYQTAILAGLARRVYSVDRYRTLVAAAEGRLASLRISNVTLLTADGYLGWPSQAPFDRILVTAAAEDVPPALCDQLADGGILIAPVGPIREQKLIRLRKTATGFERDALLPVRFVPLVPGKAVAL</sequence>
<evidence type="ECO:0000256" key="5">
    <source>
        <dbReference type="ARBA" id="ARBA00022679"/>
    </source>
</evidence>